<dbReference type="GO" id="GO:0070545">
    <property type="term" value="C:PeBoW complex"/>
    <property type="evidence" value="ECO:0007669"/>
    <property type="project" value="TreeGrafter"/>
</dbReference>
<dbReference type="InterPro" id="IPR028598">
    <property type="entry name" value="BOP1/Erb1"/>
</dbReference>
<keyword evidence="10" id="KW-1185">Reference proteome</keyword>
<dbReference type="SMART" id="SM01035">
    <property type="entry name" value="BOP1NT"/>
    <property type="match status" value="1"/>
</dbReference>
<reference evidence="9" key="1">
    <citation type="submission" date="2018-11" db="EMBL/GenBank/DDBJ databases">
        <authorList>
            <consortium name="Pathogen Informatics"/>
        </authorList>
    </citation>
    <scope>NUCLEOTIDE SEQUENCE</scope>
</reference>
<feature type="region of interest" description="Disordered" evidence="7">
    <location>
        <begin position="278"/>
        <end position="316"/>
    </location>
</feature>
<dbReference type="PANTHER" id="PTHR17605">
    <property type="entry name" value="RIBOSOME BIOGENESIS PROTEIN BOP1 BLOCK OF PROLIFERATION 1 PROTEIN"/>
    <property type="match status" value="1"/>
</dbReference>
<organism evidence="9 10">
    <name type="scientific">Protopolystoma xenopodis</name>
    <dbReference type="NCBI Taxonomy" id="117903"/>
    <lineage>
        <taxon>Eukaryota</taxon>
        <taxon>Metazoa</taxon>
        <taxon>Spiralia</taxon>
        <taxon>Lophotrochozoa</taxon>
        <taxon>Platyhelminthes</taxon>
        <taxon>Monogenea</taxon>
        <taxon>Polyopisthocotylea</taxon>
        <taxon>Polystomatidea</taxon>
        <taxon>Polystomatidae</taxon>
        <taxon>Protopolystoma</taxon>
    </lineage>
</organism>
<accession>A0A448WQ35</accession>
<evidence type="ECO:0000256" key="7">
    <source>
        <dbReference type="SAM" id="MobiDB-lite"/>
    </source>
</evidence>
<dbReference type="EMBL" id="CAAALY010032087">
    <property type="protein sequence ID" value="VEL17316.1"/>
    <property type="molecule type" value="Genomic_DNA"/>
</dbReference>
<evidence type="ECO:0000256" key="1">
    <source>
        <dbReference type="ARBA" id="ARBA00004604"/>
    </source>
</evidence>
<dbReference type="Proteomes" id="UP000784294">
    <property type="component" value="Unassembled WGS sequence"/>
</dbReference>
<proteinExistence type="predicted"/>
<keyword evidence="2" id="KW-0690">Ribosome biogenesis</keyword>
<comment type="caution">
    <text evidence="9">The sequence shown here is derived from an EMBL/GenBank/DDBJ whole genome shotgun (WGS) entry which is preliminary data.</text>
</comment>
<dbReference type="GO" id="GO:0000463">
    <property type="term" value="P:maturation of LSU-rRNA from tricistronic rRNA transcript (SSU-rRNA, 5.8S rRNA, LSU-rRNA)"/>
    <property type="evidence" value="ECO:0007669"/>
    <property type="project" value="TreeGrafter"/>
</dbReference>
<evidence type="ECO:0000256" key="6">
    <source>
        <dbReference type="ARBA" id="ARBA00023242"/>
    </source>
</evidence>
<dbReference type="Pfam" id="PF08145">
    <property type="entry name" value="BOP1NT"/>
    <property type="match status" value="1"/>
</dbReference>
<dbReference type="GO" id="GO:0030687">
    <property type="term" value="C:preribosome, large subunit precursor"/>
    <property type="evidence" value="ECO:0007669"/>
    <property type="project" value="TreeGrafter"/>
</dbReference>
<dbReference type="InterPro" id="IPR012953">
    <property type="entry name" value="BOP1_N_dom"/>
</dbReference>
<keyword evidence="5" id="KW-0677">Repeat</keyword>
<evidence type="ECO:0000313" key="10">
    <source>
        <dbReference type="Proteomes" id="UP000784294"/>
    </source>
</evidence>
<protein>
    <recommendedName>
        <fullName evidence="8">BOP1 N-terminal domain-containing protein</fullName>
    </recommendedName>
</protein>
<sequence>MRDLSSVWSLIELAAPLFPSQRASPMTSLIPPPIFSEYDFDSSDEEDVRNTVGNIPLQWYDKLAHLGYDVTGRPLMKPGAFTDPKDSIDKFIDFTGDPDSLWRTISDPLTGQTVVLTDTDIEIATKLASGKGITGDTETPFEEWNEWFSSDTMLTPISARPPVKRNFLPSVLDKRKVGRMVHAIKMGWMTPRLPSWAISDPNDLGALRRYAACTASGGTAVIDSDDDDSSFFLGFPSSLLSTHIFSDVWESQHSKDHNLPIASTAESEWRRRLPLALQNYRPPRPSPYQRAAEEPLPGHGASYNPAPEFLLSKDES</sequence>
<keyword evidence="3" id="KW-0698">rRNA processing</keyword>
<evidence type="ECO:0000256" key="4">
    <source>
        <dbReference type="ARBA" id="ARBA00022574"/>
    </source>
</evidence>
<evidence type="ECO:0000313" key="9">
    <source>
        <dbReference type="EMBL" id="VEL17316.1"/>
    </source>
</evidence>
<keyword evidence="6" id="KW-0539">Nucleus</keyword>
<evidence type="ECO:0000256" key="2">
    <source>
        <dbReference type="ARBA" id="ARBA00022517"/>
    </source>
</evidence>
<dbReference type="AlphaFoldDB" id="A0A448WQ35"/>
<dbReference type="GO" id="GO:0043021">
    <property type="term" value="F:ribonucleoprotein complex binding"/>
    <property type="evidence" value="ECO:0007669"/>
    <property type="project" value="TreeGrafter"/>
</dbReference>
<keyword evidence="4" id="KW-0853">WD repeat</keyword>
<comment type="subcellular location">
    <subcellularLocation>
        <location evidence="1">Nucleus</location>
        <location evidence="1">Nucleolus</location>
    </subcellularLocation>
</comment>
<evidence type="ECO:0000259" key="8">
    <source>
        <dbReference type="SMART" id="SM01035"/>
    </source>
</evidence>
<evidence type="ECO:0000256" key="5">
    <source>
        <dbReference type="ARBA" id="ARBA00022737"/>
    </source>
</evidence>
<name>A0A448WQ35_9PLAT</name>
<feature type="domain" description="BOP1 N-terminal" evidence="8">
    <location>
        <begin position="60"/>
        <end position="315"/>
    </location>
</feature>
<gene>
    <name evidence="9" type="ORF">PXEA_LOCUS10756</name>
</gene>
<evidence type="ECO:0000256" key="3">
    <source>
        <dbReference type="ARBA" id="ARBA00022552"/>
    </source>
</evidence>
<dbReference type="PANTHER" id="PTHR17605:SF0">
    <property type="entry name" value="RIBOSOME BIOGENESIS PROTEIN BOP1"/>
    <property type="match status" value="1"/>
</dbReference>
<dbReference type="OrthoDB" id="5571054at2759"/>